<dbReference type="Proteomes" id="UP001208689">
    <property type="component" value="Chromosome"/>
</dbReference>
<name>A0ABY6HRA3_9ARCH</name>
<evidence type="ECO:0000256" key="2">
    <source>
        <dbReference type="ARBA" id="ARBA00022801"/>
    </source>
</evidence>
<keyword evidence="2" id="KW-0378">Hydrolase</keyword>
<dbReference type="InterPro" id="IPR002509">
    <property type="entry name" value="NODB_dom"/>
</dbReference>
<accession>A0ABY6HRA3</accession>
<dbReference type="PANTHER" id="PTHR10587">
    <property type="entry name" value="GLYCOSYL TRANSFERASE-RELATED"/>
    <property type="match status" value="1"/>
</dbReference>
<keyword evidence="1" id="KW-0479">Metal-binding</keyword>
<dbReference type="Gene3D" id="3.20.20.370">
    <property type="entry name" value="Glycoside hydrolase/deacetylase"/>
    <property type="match status" value="1"/>
</dbReference>
<dbReference type="Pfam" id="PF01522">
    <property type="entry name" value="Polysacc_deac_1"/>
    <property type="match status" value="1"/>
</dbReference>
<evidence type="ECO:0000313" key="5">
    <source>
        <dbReference type="Proteomes" id="UP001208689"/>
    </source>
</evidence>
<proteinExistence type="predicted"/>
<dbReference type="EMBL" id="CP104013">
    <property type="protein sequence ID" value="UYP46033.1"/>
    <property type="molecule type" value="Genomic_DNA"/>
</dbReference>
<reference evidence="4" key="1">
    <citation type="submission" date="2022-09" db="EMBL/GenBank/DDBJ databases">
        <title>Actin cytoskeleton and complex cell architecture in an #Asgard archaeon.</title>
        <authorList>
            <person name="Ponce Toledo R.I."/>
            <person name="Schleper C."/>
            <person name="Rodrigues Oliveira T."/>
            <person name="Wollweber F."/>
            <person name="Xu J."/>
            <person name="Rittmann S."/>
            <person name="Klingl A."/>
            <person name="Pilhofer M."/>
        </authorList>
    </citation>
    <scope>NUCLEOTIDE SEQUENCE</scope>
    <source>
        <strain evidence="4">B-35</strain>
    </source>
</reference>
<dbReference type="InterPro" id="IPR050248">
    <property type="entry name" value="Polysacc_deacetylase_ArnD"/>
</dbReference>
<gene>
    <name evidence="4" type="ORF">NEF87_002318</name>
</gene>
<sequence>MMKKVYLTIDDAPSEKMNEKLDFLINSGIPAIWFCTGSNLEKRSEIAIKAIENGFIIGNHSFDHPHFPELSLESCINQISKTDLIIKEIYHRAGIKSYPKYFRFPYGEKKGPKEKTDAIQRYLKNNGYQRPLFEKIDYKYFHKELDDDVDWLWTFDTLDWSINADNPIHGIDCVEKVFGRMDENLPEEGRGLQSDSHEIILIHDHLESSDIFPQIINQFHNKKIQFVYPEEINQYSWTMKSKS</sequence>
<evidence type="ECO:0000313" key="4">
    <source>
        <dbReference type="EMBL" id="UYP46033.1"/>
    </source>
</evidence>
<organism evidence="4 5">
    <name type="scientific">Candidatus Lokiarchaeum ossiferum</name>
    <dbReference type="NCBI Taxonomy" id="2951803"/>
    <lineage>
        <taxon>Archaea</taxon>
        <taxon>Promethearchaeati</taxon>
        <taxon>Promethearchaeota</taxon>
        <taxon>Promethearchaeia</taxon>
        <taxon>Promethearchaeales</taxon>
        <taxon>Promethearchaeaceae</taxon>
        <taxon>Candidatus Lokiarchaeum</taxon>
    </lineage>
</organism>
<evidence type="ECO:0000259" key="3">
    <source>
        <dbReference type="PROSITE" id="PS51677"/>
    </source>
</evidence>
<protein>
    <recommendedName>
        <fullName evidence="3">NodB homology domain-containing protein</fullName>
    </recommendedName>
</protein>
<dbReference type="PROSITE" id="PS51677">
    <property type="entry name" value="NODB"/>
    <property type="match status" value="1"/>
</dbReference>
<feature type="domain" description="NodB homology" evidence="3">
    <location>
        <begin position="3"/>
        <end position="227"/>
    </location>
</feature>
<dbReference type="PANTHER" id="PTHR10587:SF133">
    <property type="entry name" value="CHITIN DEACETYLASE 1-RELATED"/>
    <property type="match status" value="1"/>
</dbReference>
<dbReference type="CDD" id="cd10917">
    <property type="entry name" value="CE4_NodB_like_6s_7s"/>
    <property type="match status" value="1"/>
</dbReference>
<keyword evidence="5" id="KW-1185">Reference proteome</keyword>
<evidence type="ECO:0000256" key="1">
    <source>
        <dbReference type="ARBA" id="ARBA00022723"/>
    </source>
</evidence>
<dbReference type="InterPro" id="IPR011330">
    <property type="entry name" value="Glyco_hydro/deAcase_b/a-brl"/>
</dbReference>
<dbReference type="SUPFAM" id="SSF88713">
    <property type="entry name" value="Glycoside hydrolase/deacetylase"/>
    <property type="match status" value="1"/>
</dbReference>